<evidence type="ECO:0000313" key="5">
    <source>
        <dbReference type="EMBL" id="GAK52229.1"/>
    </source>
</evidence>
<dbReference type="STRING" id="1499966.U14_03480"/>
<evidence type="ECO:0000256" key="2">
    <source>
        <dbReference type="ARBA" id="ARBA00022631"/>
    </source>
</evidence>
<keyword evidence="3" id="KW-0456">Lyase</keyword>
<evidence type="ECO:0008006" key="7">
    <source>
        <dbReference type="Google" id="ProtNLM"/>
    </source>
</evidence>
<comment type="subunit">
    <text evidence="1">Homodimer.</text>
</comment>
<dbReference type="GO" id="GO:0050385">
    <property type="term" value="F:ureidoglycolate lyase activity"/>
    <property type="evidence" value="ECO:0007669"/>
    <property type="project" value="UniProtKB-EC"/>
</dbReference>
<dbReference type="Pfam" id="PF04115">
    <property type="entry name" value="Ureidogly_lyase"/>
    <property type="match status" value="1"/>
</dbReference>
<dbReference type="GO" id="GO:0006144">
    <property type="term" value="P:purine nucleobase metabolic process"/>
    <property type="evidence" value="ECO:0007669"/>
    <property type="project" value="UniProtKB-KW"/>
</dbReference>
<keyword evidence="6" id="KW-1185">Reference proteome</keyword>
<dbReference type="AlphaFoldDB" id="A0A081BPB3"/>
<reference evidence="5" key="1">
    <citation type="journal article" date="2015" name="PeerJ">
        <title>First genomic representation of candidate bacterial phylum KSB3 points to enhanced environmental sensing as a trigger of wastewater bulking.</title>
        <authorList>
            <person name="Sekiguchi Y."/>
            <person name="Ohashi A."/>
            <person name="Parks D.H."/>
            <person name="Yamauchi T."/>
            <person name="Tyson G.W."/>
            <person name="Hugenholtz P."/>
        </authorList>
    </citation>
    <scope>NUCLEOTIDE SEQUENCE [LARGE SCALE GENOMIC DNA]</scope>
</reference>
<dbReference type="InterPro" id="IPR011051">
    <property type="entry name" value="RmlC_Cupin_sf"/>
</dbReference>
<comment type="catalytic activity">
    <reaction evidence="4">
        <text>(S)-ureidoglycolate = urea + glyoxylate</text>
        <dbReference type="Rhea" id="RHEA:11304"/>
        <dbReference type="ChEBI" id="CHEBI:16199"/>
        <dbReference type="ChEBI" id="CHEBI:36655"/>
        <dbReference type="ChEBI" id="CHEBI:57296"/>
        <dbReference type="EC" id="4.3.2.3"/>
    </reaction>
</comment>
<keyword evidence="2" id="KW-0659">Purine metabolism</keyword>
<dbReference type="HOGENOM" id="CLU_135545_0_0_0"/>
<evidence type="ECO:0000256" key="1">
    <source>
        <dbReference type="ARBA" id="ARBA00011738"/>
    </source>
</evidence>
<organism evidence="5">
    <name type="scientific">Candidatus Moduliflexus flocculans</name>
    <dbReference type="NCBI Taxonomy" id="1499966"/>
    <lineage>
        <taxon>Bacteria</taxon>
        <taxon>Candidatus Moduliflexota</taxon>
        <taxon>Candidatus Moduliflexia</taxon>
        <taxon>Candidatus Moduliflexales</taxon>
        <taxon>Candidatus Moduliflexaceae</taxon>
    </lineage>
</organism>
<dbReference type="InterPro" id="IPR024060">
    <property type="entry name" value="Ureidoglycolate_lyase_dom_sf"/>
</dbReference>
<dbReference type="SUPFAM" id="SSF51182">
    <property type="entry name" value="RmlC-like cupins"/>
    <property type="match status" value="1"/>
</dbReference>
<evidence type="ECO:0000256" key="3">
    <source>
        <dbReference type="ARBA" id="ARBA00023239"/>
    </source>
</evidence>
<accession>A0A081BPB3</accession>
<evidence type="ECO:0000256" key="4">
    <source>
        <dbReference type="ARBA" id="ARBA00047684"/>
    </source>
</evidence>
<evidence type="ECO:0000313" key="6">
    <source>
        <dbReference type="Proteomes" id="UP000030700"/>
    </source>
</evidence>
<name>A0A081BPB3_9BACT</name>
<dbReference type="Proteomes" id="UP000030700">
    <property type="component" value="Unassembled WGS sequence"/>
</dbReference>
<dbReference type="GO" id="GO:0000256">
    <property type="term" value="P:allantoin catabolic process"/>
    <property type="evidence" value="ECO:0007669"/>
    <property type="project" value="InterPro"/>
</dbReference>
<dbReference type="EMBL" id="DF820458">
    <property type="protein sequence ID" value="GAK52229.1"/>
    <property type="molecule type" value="Genomic_DNA"/>
</dbReference>
<dbReference type="Gene3D" id="2.60.120.480">
    <property type="entry name" value="Ureidoglycolate hydrolase"/>
    <property type="match status" value="1"/>
</dbReference>
<sequence>MRTVNIQELTLERFHIYGSFTNMLNPKLPKIGEPPIEFFRDMLFVNLGRQTQVSCSVCRVEPRPPVIDVSEFHSYCGEGMLPLDGDALIHVAPATASSEIPLDQVEVFRVPKGTLVSIHPGVWHHAPYAVQNEAVNVLILLPERTYANDCVVYSIPEDLRITIR</sequence>
<dbReference type="GO" id="GO:0004848">
    <property type="term" value="F:ureidoglycolate hydrolase activity"/>
    <property type="evidence" value="ECO:0007669"/>
    <property type="project" value="InterPro"/>
</dbReference>
<gene>
    <name evidence="5" type="ORF">U14_03480</name>
</gene>
<dbReference type="InterPro" id="IPR007247">
    <property type="entry name" value="Ureidogly_lyase"/>
</dbReference>
<protein>
    <recommendedName>
        <fullName evidence="7">Ureidoglycolate hydrolase</fullName>
    </recommendedName>
</protein>
<proteinExistence type="predicted"/>